<name>A0AAN6WSN9_9PEZI</name>
<evidence type="ECO:0000313" key="3">
    <source>
        <dbReference type="Proteomes" id="UP001302126"/>
    </source>
</evidence>
<keyword evidence="3" id="KW-1185">Reference proteome</keyword>
<protein>
    <submittedName>
        <fullName evidence="2">Uncharacterized protein</fullName>
    </submittedName>
</protein>
<feature type="compositionally biased region" description="Pro residues" evidence="1">
    <location>
        <begin position="62"/>
        <end position="78"/>
    </location>
</feature>
<dbReference type="Proteomes" id="UP001302126">
    <property type="component" value="Unassembled WGS sequence"/>
</dbReference>
<evidence type="ECO:0000313" key="2">
    <source>
        <dbReference type="EMBL" id="KAK4187256.1"/>
    </source>
</evidence>
<reference evidence="2" key="2">
    <citation type="submission" date="2023-05" db="EMBL/GenBank/DDBJ databases">
        <authorList>
            <consortium name="Lawrence Berkeley National Laboratory"/>
            <person name="Steindorff A."/>
            <person name="Hensen N."/>
            <person name="Bonometti L."/>
            <person name="Westerberg I."/>
            <person name="Brannstrom I.O."/>
            <person name="Guillou S."/>
            <person name="Cros-Aarteil S."/>
            <person name="Calhoun S."/>
            <person name="Haridas S."/>
            <person name="Kuo A."/>
            <person name="Mondo S."/>
            <person name="Pangilinan J."/>
            <person name="Riley R."/>
            <person name="Labutti K."/>
            <person name="Andreopoulos B."/>
            <person name="Lipzen A."/>
            <person name="Chen C."/>
            <person name="Yanf M."/>
            <person name="Daum C."/>
            <person name="Ng V."/>
            <person name="Clum A."/>
            <person name="Ohm R."/>
            <person name="Martin F."/>
            <person name="Silar P."/>
            <person name="Natvig D."/>
            <person name="Lalanne C."/>
            <person name="Gautier V."/>
            <person name="Ament-Velasquez S.L."/>
            <person name="Kruys A."/>
            <person name="Hutchinson M.I."/>
            <person name="Powell A.J."/>
            <person name="Barry K."/>
            <person name="Miller A.N."/>
            <person name="Grigoriev I.V."/>
            <person name="Debuchy R."/>
            <person name="Gladieux P."/>
            <person name="Thoren M.H."/>
            <person name="Johannesson H."/>
        </authorList>
    </citation>
    <scope>NUCLEOTIDE SEQUENCE</scope>
    <source>
        <strain evidence="2">PSN309</strain>
    </source>
</reference>
<dbReference type="EMBL" id="MU864406">
    <property type="protein sequence ID" value="KAK4187256.1"/>
    <property type="molecule type" value="Genomic_DNA"/>
</dbReference>
<feature type="region of interest" description="Disordered" evidence="1">
    <location>
        <begin position="1"/>
        <end position="87"/>
    </location>
</feature>
<sequence length="310" mass="33938">MSGSVFRFLDEDTDDEDQQNTGLNPAPENRPVQVNEVETIDLTQDDEPVPAANPPVSAGPSNPGPSNPGPSNPAPVNPAPGTAAAPVGPNYRVCTVRSCNRPAERSQDRCSRCRPYQTQWRRRQQTRMQLYNRHVRSPNCQNNCPTGVNSAAFCGACKEVYDNYVAANPHVATKYPAPLPLPPPPPPVAPPVLCHRCNTNPAEKRDGTCADCHINLTNGLSYAILDAAKAVIDNRPACGRTSGEHGDDCGINNTGHQMWWCRACVTYFKSLPGNECRNCKILRAMAPLRSCFSCWSRSNDSYQGWLARHQ</sequence>
<accession>A0AAN6WSN9</accession>
<evidence type="ECO:0000256" key="1">
    <source>
        <dbReference type="SAM" id="MobiDB-lite"/>
    </source>
</evidence>
<comment type="caution">
    <text evidence="2">The sequence shown here is derived from an EMBL/GenBank/DDBJ whole genome shotgun (WGS) entry which is preliminary data.</text>
</comment>
<dbReference type="AlphaFoldDB" id="A0AAN6WSN9"/>
<organism evidence="2 3">
    <name type="scientific">Podospora australis</name>
    <dbReference type="NCBI Taxonomy" id="1536484"/>
    <lineage>
        <taxon>Eukaryota</taxon>
        <taxon>Fungi</taxon>
        <taxon>Dikarya</taxon>
        <taxon>Ascomycota</taxon>
        <taxon>Pezizomycotina</taxon>
        <taxon>Sordariomycetes</taxon>
        <taxon>Sordariomycetidae</taxon>
        <taxon>Sordariales</taxon>
        <taxon>Podosporaceae</taxon>
        <taxon>Podospora</taxon>
    </lineage>
</organism>
<gene>
    <name evidence="2" type="ORF">QBC35DRAFT_452472</name>
</gene>
<proteinExistence type="predicted"/>
<reference evidence="2" key="1">
    <citation type="journal article" date="2023" name="Mol. Phylogenet. Evol.">
        <title>Genome-scale phylogeny and comparative genomics of the fungal order Sordariales.</title>
        <authorList>
            <person name="Hensen N."/>
            <person name="Bonometti L."/>
            <person name="Westerberg I."/>
            <person name="Brannstrom I.O."/>
            <person name="Guillou S."/>
            <person name="Cros-Aarteil S."/>
            <person name="Calhoun S."/>
            <person name="Haridas S."/>
            <person name="Kuo A."/>
            <person name="Mondo S."/>
            <person name="Pangilinan J."/>
            <person name="Riley R."/>
            <person name="LaButti K."/>
            <person name="Andreopoulos B."/>
            <person name="Lipzen A."/>
            <person name="Chen C."/>
            <person name="Yan M."/>
            <person name="Daum C."/>
            <person name="Ng V."/>
            <person name="Clum A."/>
            <person name="Steindorff A."/>
            <person name="Ohm R.A."/>
            <person name="Martin F."/>
            <person name="Silar P."/>
            <person name="Natvig D.O."/>
            <person name="Lalanne C."/>
            <person name="Gautier V."/>
            <person name="Ament-Velasquez S.L."/>
            <person name="Kruys A."/>
            <person name="Hutchinson M.I."/>
            <person name="Powell A.J."/>
            <person name="Barry K."/>
            <person name="Miller A.N."/>
            <person name="Grigoriev I.V."/>
            <person name="Debuchy R."/>
            <person name="Gladieux P."/>
            <person name="Hiltunen Thoren M."/>
            <person name="Johannesson H."/>
        </authorList>
    </citation>
    <scope>NUCLEOTIDE SEQUENCE</scope>
    <source>
        <strain evidence="2">PSN309</strain>
    </source>
</reference>